<organism evidence="1 2">
    <name type="scientific">Bradyrhizobium diazoefficiens</name>
    <dbReference type="NCBI Taxonomy" id="1355477"/>
    <lineage>
        <taxon>Bacteria</taxon>
        <taxon>Pseudomonadati</taxon>
        <taxon>Pseudomonadota</taxon>
        <taxon>Alphaproteobacteria</taxon>
        <taxon>Hyphomicrobiales</taxon>
        <taxon>Nitrobacteraceae</taxon>
        <taxon>Bradyrhizobium</taxon>
    </lineage>
</organism>
<sequence length="75" mass="8570">MIVPGHACTTSVIASPSATLLDWYREGKNVEQQLPVLSTYLGHACVRDTYWYLSACPELMEEAARRLDRRWEVTL</sequence>
<evidence type="ECO:0000313" key="1">
    <source>
        <dbReference type="EMBL" id="BAR63338.1"/>
    </source>
</evidence>
<evidence type="ECO:0000313" key="2">
    <source>
        <dbReference type="Proteomes" id="UP000063308"/>
    </source>
</evidence>
<geneLocation type="plasmid" evidence="2">
    <name>pNK6b DNA</name>
</geneLocation>
<reference evidence="1 2" key="1">
    <citation type="submission" date="2014-11" db="EMBL/GenBank/DDBJ databases">
        <title>Symbiosis island explosion on the genome of extra-slow-growing strains of soybean bradyrhizobia with massive insertion sequences.</title>
        <authorList>
            <person name="Iida T."/>
            <person name="Minamisawa K."/>
        </authorList>
    </citation>
    <scope>NUCLEOTIDE SEQUENCE [LARGE SCALE GENOMIC DNA]</scope>
    <source>
        <strain evidence="1 2">NK6</strain>
        <plasmid evidence="2">pNK6b DNA</plasmid>
    </source>
</reference>
<keyword evidence="1" id="KW-0614">Plasmid</keyword>
<name>A0A0E4BYM2_9BRAD</name>
<dbReference type="AlphaFoldDB" id="A0A0E4BYM2"/>
<accession>A0A0E4BYM2</accession>
<proteinExistence type="predicted"/>
<gene>
    <name evidence="1" type="ORF">NK6_b_144</name>
</gene>
<dbReference type="EMBL" id="AP014686">
    <property type="protein sequence ID" value="BAR63338.1"/>
    <property type="molecule type" value="Genomic_DNA"/>
</dbReference>
<dbReference type="Proteomes" id="UP000063308">
    <property type="component" value="Plasmid pNK6b"/>
</dbReference>
<protein>
    <submittedName>
        <fullName evidence="1">Integrase/recombinase</fullName>
    </submittedName>
</protein>